<dbReference type="AlphaFoldDB" id="A0A7Z0QPB7"/>
<accession>A0A7Z0QPB7</accession>
<evidence type="ECO:0000313" key="1">
    <source>
        <dbReference type="EMBL" id="NYZ62349.1"/>
    </source>
</evidence>
<comment type="caution">
    <text evidence="1">The sequence shown here is derived from an EMBL/GenBank/DDBJ whole genome shotgun (WGS) entry which is preliminary data.</text>
</comment>
<gene>
    <name evidence="1" type="ORF">H0E82_06180</name>
</gene>
<dbReference type="RefSeq" id="WP_180544571.1">
    <property type="nucleotide sequence ID" value="NZ_JACCJZ010000013.1"/>
</dbReference>
<sequence>MAPVRVPTLPRAGVLVLVAALAGCTGVPVREPVTAAYHGDAARPAAGDGWLRTELYFATGRWEADDAERIADEQRWLAFLDREVTPRFPQGLSVIDVYGQWLPEGATTPTRLRSKELVVLHADTPEASDAIDAIRAAWKRDTGHRSVLRSQLSARVSF</sequence>
<keyword evidence="2" id="KW-1185">Reference proteome</keyword>
<name>A0A7Z0QPB7_9GAMM</name>
<dbReference type="Pfam" id="PF12098">
    <property type="entry name" value="DUF3574"/>
    <property type="match status" value="1"/>
</dbReference>
<dbReference type="EMBL" id="JACCJZ010000013">
    <property type="protein sequence ID" value="NYZ62349.1"/>
    <property type="molecule type" value="Genomic_DNA"/>
</dbReference>
<proteinExistence type="predicted"/>
<protein>
    <submittedName>
        <fullName evidence="1">DUF3574 domain-containing protein</fullName>
    </submittedName>
</protein>
<dbReference type="Proteomes" id="UP000589896">
    <property type="component" value="Unassembled WGS sequence"/>
</dbReference>
<reference evidence="1 2" key="1">
    <citation type="submission" date="2020-07" db="EMBL/GenBank/DDBJ databases">
        <title>isolation of Luteimonas sp. SJ-16.</title>
        <authorList>
            <person name="Huang X.-X."/>
            <person name="Xu L."/>
            <person name="Sun J.-Q."/>
        </authorList>
    </citation>
    <scope>NUCLEOTIDE SEQUENCE [LARGE SCALE GENOMIC DNA]</scope>
    <source>
        <strain evidence="1 2">SJ-16</strain>
    </source>
</reference>
<organism evidence="1 2">
    <name type="scientific">Luteimonas deserti</name>
    <dbReference type="NCBI Taxonomy" id="2752306"/>
    <lineage>
        <taxon>Bacteria</taxon>
        <taxon>Pseudomonadati</taxon>
        <taxon>Pseudomonadota</taxon>
        <taxon>Gammaproteobacteria</taxon>
        <taxon>Lysobacterales</taxon>
        <taxon>Lysobacteraceae</taxon>
        <taxon>Luteimonas</taxon>
    </lineage>
</organism>
<evidence type="ECO:0000313" key="2">
    <source>
        <dbReference type="Proteomes" id="UP000589896"/>
    </source>
</evidence>
<dbReference type="InterPro" id="IPR021957">
    <property type="entry name" value="DUF3574"/>
</dbReference>
<dbReference type="PROSITE" id="PS51257">
    <property type="entry name" value="PROKAR_LIPOPROTEIN"/>
    <property type="match status" value="1"/>
</dbReference>